<evidence type="ECO:0000313" key="2">
    <source>
        <dbReference type="Proteomes" id="UP000196239"/>
    </source>
</evidence>
<proteinExistence type="predicted"/>
<reference evidence="2" key="1">
    <citation type="submission" date="2015-10" db="EMBL/GenBank/DDBJ databases">
        <authorList>
            <person name="Lehtovirta-Morley L.E."/>
            <person name="Vieille C."/>
        </authorList>
    </citation>
    <scope>NUCLEOTIDE SEQUENCE [LARGE SCALE GENOMIC DNA]</scope>
</reference>
<name>A0A128A480_9ARCH</name>
<protein>
    <submittedName>
        <fullName evidence="1">Uncharacterized protein</fullName>
    </submittedName>
</protein>
<dbReference type="KEGG" id="ndv:NDEV_1362"/>
<dbReference type="AlphaFoldDB" id="A0A128A480"/>
<keyword evidence="2" id="KW-1185">Reference proteome</keyword>
<accession>A0A128A480</accession>
<evidence type="ECO:0000313" key="1">
    <source>
        <dbReference type="EMBL" id="CUR52127.1"/>
    </source>
</evidence>
<dbReference type="EMBL" id="LN890280">
    <property type="protein sequence ID" value="CUR52127.1"/>
    <property type="molecule type" value="Genomic_DNA"/>
</dbReference>
<gene>
    <name evidence="1" type="ORF">NDEV_1362</name>
</gene>
<dbReference type="Proteomes" id="UP000196239">
    <property type="component" value="Chromosome 1"/>
</dbReference>
<sequence>MQTRLQYAALIACAMMVLPSAAFADSDNKSQYATKQLPVQLASMTCSNAYLDGYLGDVVTAINNSTTTATLSTDITKTSTDFGTLQSDASANNTAQFRTDVKTYNADSKTANLEAHSELKIVHSRTVNTTLKSDASQLRSTENTCLFVAKQQKANLKGEMYDHVMARAQNMTEKMQKRGMNTDEINKVIGNATAKIQAFELAVQNAQNSTQIKAALDSFCLYNGCKTSENFHFAAASAIQVDQARLNVLAVKNSTTSYQALVNQAQLDLGNAQTALNQVGSNKYQGTQSSDIWNDIKAAADVIHQLQQIANHKH</sequence>
<organism evidence="1 2">
    <name type="scientific">Nitrosotalea devaniterrae</name>
    <dbReference type="NCBI Taxonomy" id="1078905"/>
    <lineage>
        <taxon>Archaea</taxon>
        <taxon>Nitrososphaerota</taxon>
        <taxon>Nitrososphaeria</taxon>
        <taxon>Nitrosotaleales</taxon>
        <taxon>Nitrosotaleaceae</taxon>
        <taxon>Nitrosotalea</taxon>
    </lineage>
</organism>